<organism evidence="1 2">
    <name type="scientific">Paracoccus cavernae</name>
    <dbReference type="NCBI Taxonomy" id="1571207"/>
    <lineage>
        <taxon>Bacteria</taxon>
        <taxon>Pseudomonadati</taxon>
        <taxon>Pseudomonadota</taxon>
        <taxon>Alphaproteobacteria</taxon>
        <taxon>Rhodobacterales</taxon>
        <taxon>Paracoccaceae</taxon>
        <taxon>Paracoccus</taxon>
    </lineage>
</organism>
<sequence length="66" mass="7185">MTAPAVNTTDRRLTPRQIAWRSKACAACSNDPPILRARPHDWALPWPIFAAKSAAHATARPISAPI</sequence>
<evidence type="ECO:0000313" key="1">
    <source>
        <dbReference type="EMBL" id="MDN3712600.1"/>
    </source>
</evidence>
<gene>
    <name evidence="1" type="ORF">QWZ10_14120</name>
</gene>
<reference evidence="2" key="1">
    <citation type="journal article" date="2019" name="Int. J. Syst. Evol. Microbiol.">
        <title>The Global Catalogue of Microorganisms (GCM) 10K type strain sequencing project: providing services to taxonomists for standard genome sequencing and annotation.</title>
        <authorList>
            <consortium name="The Broad Institute Genomics Platform"/>
            <consortium name="The Broad Institute Genome Sequencing Center for Infectious Disease"/>
            <person name="Wu L."/>
            <person name="Ma J."/>
        </authorList>
    </citation>
    <scope>NUCLEOTIDE SEQUENCE [LARGE SCALE GENOMIC DNA]</scope>
    <source>
        <strain evidence="2">CECT 8482</strain>
    </source>
</reference>
<comment type="caution">
    <text evidence="1">The sequence shown here is derived from an EMBL/GenBank/DDBJ whole genome shotgun (WGS) entry which is preliminary data.</text>
</comment>
<protein>
    <submittedName>
        <fullName evidence="1">Uncharacterized protein</fullName>
    </submittedName>
</protein>
<dbReference type="Proteomes" id="UP001243846">
    <property type="component" value="Unassembled WGS sequence"/>
</dbReference>
<dbReference type="EMBL" id="JAUFRC010000001">
    <property type="protein sequence ID" value="MDN3712600.1"/>
    <property type="molecule type" value="Genomic_DNA"/>
</dbReference>
<accession>A0ABT8DAW2</accession>
<proteinExistence type="predicted"/>
<evidence type="ECO:0000313" key="2">
    <source>
        <dbReference type="Proteomes" id="UP001243846"/>
    </source>
</evidence>
<keyword evidence="2" id="KW-1185">Reference proteome</keyword>
<name>A0ABT8DAW2_9RHOB</name>